<feature type="region of interest" description="Disordered" evidence="1">
    <location>
        <begin position="1"/>
        <end position="25"/>
    </location>
</feature>
<evidence type="ECO:0000313" key="3">
    <source>
        <dbReference type="Proteomes" id="UP001222027"/>
    </source>
</evidence>
<evidence type="ECO:0000256" key="1">
    <source>
        <dbReference type="SAM" id="MobiDB-lite"/>
    </source>
</evidence>
<comment type="caution">
    <text evidence="2">The sequence shown here is derived from an EMBL/GenBank/DDBJ whole genome shotgun (WGS) entry which is preliminary data.</text>
</comment>
<reference evidence="2 3" key="1">
    <citation type="submission" date="2022-12" db="EMBL/GenBank/DDBJ databases">
        <title>Chromosome-scale assembly of the Ensete ventricosum genome.</title>
        <authorList>
            <person name="Dussert Y."/>
            <person name="Stocks J."/>
            <person name="Wendawek A."/>
            <person name="Woldeyes F."/>
            <person name="Nichols R.A."/>
            <person name="Borrell J.S."/>
        </authorList>
    </citation>
    <scope>NUCLEOTIDE SEQUENCE [LARGE SCALE GENOMIC DNA]</scope>
    <source>
        <strain evidence="3">cv. Maze</strain>
        <tissue evidence="2">Seeds</tissue>
    </source>
</reference>
<keyword evidence="3" id="KW-1185">Reference proteome</keyword>
<dbReference type="AlphaFoldDB" id="A0AAV8QM50"/>
<feature type="compositionally biased region" description="Basic residues" evidence="1">
    <location>
        <begin position="1"/>
        <end position="19"/>
    </location>
</feature>
<accession>A0AAV8QM50</accession>
<name>A0AAV8QM50_ENSVE</name>
<dbReference type="Proteomes" id="UP001222027">
    <property type="component" value="Unassembled WGS sequence"/>
</dbReference>
<organism evidence="2 3">
    <name type="scientific">Ensete ventricosum</name>
    <name type="common">Abyssinian banana</name>
    <name type="synonym">Musa ensete</name>
    <dbReference type="NCBI Taxonomy" id="4639"/>
    <lineage>
        <taxon>Eukaryota</taxon>
        <taxon>Viridiplantae</taxon>
        <taxon>Streptophyta</taxon>
        <taxon>Embryophyta</taxon>
        <taxon>Tracheophyta</taxon>
        <taxon>Spermatophyta</taxon>
        <taxon>Magnoliopsida</taxon>
        <taxon>Liliopsida</taxon>
        <taxon>Zingiberales</taxon>
        <taxon>Musaceae</taxon>
        <taxon>Ensete</taxon>
    </lineage>
</organism>
<evidence type="ECO:0000313" key="2">
    <source>
        <dbReference type="EMBL" id="KAJ8479832.1"/>
    </source>
</evidence>
<gene>
    <name evidence="2" type="ORF">OPV22_023559</name>
</gene>
<sequence>MVSRGGKGRARTAHSVRHGHAAEEPATEGYWKKDLMEVHGGVSPFIIDIDMVELRSTSISSSLVCPDNQKTQLVKELI</sequence>
<proteinExistence type="predicted"/>
<dbReference type="EMBL" id="JAQQAF010000006">
    <property type="protein sequence ID" value="KAJ8479832.1"/>
    <property type="molecule type" value="Genomic_DNA"/>
</dbReference>
<protein>
    <submittedName>
        <fullName evidence="2">Uncharacterized protein</fullName>
    </submittedName>
</protein>